<dbReference type="KEGG" id="plue:EWM63_31205"/>
<proteinExistence type="inferred from homology"/>
<dbReference type="PANTHER" id="PTHR43046">
    <property type="entry name" value="GDP-MANNOSE MANNOSYL HYDROLASE"/>
    <property type="match status" value="1"/>
</dbReference>
<sequence length="159" mass="17362">MISVDFPGHRFRLRAAGIVIDDGCVLLHRPVGDTVWALPGGRVEAGEEASACVAREFEEEIGEAVECGALLHVVENFFALGDRPYHEVGLYFDVTLRPGSALLDKARSHAGIEGERHLEFRWFSRSALDGLEIRPAALRDALAGDGPHPAHIVQRDRGS</sequence>
<dbReference type="PROSITE" id="PS51462">
    <property type="entry name" value="NUDIX"/>
    <property type="match status" value="1"/>
</dbReference>
<comment type="similarity">
    <text evidence="3">Belongs to the Nudix hydrolase family.</text>
</comment>
<dbReference type="InterPro" id="IPR015797">
    <property type="entry name" value="NUDIX_hydrolase-like_dom_sf"/>
</dbReference>
<dbReference type="AlphaFoldDB" id="A0A4P6L5F3"/>
<keyword evidence="2 3" id="KW-0378">Hydrolase</keyword>
<dbReference type="PANTHER" id="PTHR43046:SF14">
    <property type="entry name" value="MUTT_NUDIX FAMILY PROTEIN"/>
    <property type="match status" value="1"/>
</dbReference>
<dbReference type="Pfam" id="PF00293">
    <property type="entry name" value="NUDIX"/>
    <property type="match status" value="1"/>
</dbReference>
<dbReference type="Proteomes" id="UP000290637">
    <property type="component" value="Chromosome"/>
</dbReference>
<name>A0A4P6L5F3_9BURK</name>
<evidence type="ECO:0000256" key="3">
    <source>
        <dbReference type="RuleBase" id="RU003476"/>
    </source>
</evidence>
<feature type="domain" description="Nudix hydrolase" evidence="4">
    <location>
        <begin position="10"/>
        <end position="146"/>
    </location>
</feature>
<gene>
    <name evidence="5" type="ORF">EWM63_31205</name>
</gene>
<reference evidence="5 6" key="1">
    <citation type="submission" date="2019-02" db="EMBL/GenBank/DDBJ databases">
        <title>Draft Genome Sequences of Six Type Strains of the Genus Massilia.</title>
        <authorList>
            <person name="Miess H."/>
            <person name="Frediansyhah A."/>
            <person name="Gross H."/>
        </authorList>
    </citation>
    <scope>NUCLEOTIDE SEQUENCE [LARGE SCALE GENOMIC DNA]</scope>
    <source>
        <strain evidence="5 6">DSM 17473</strain>
    </source>
</reference>
<protein>
    <submittedName>
        <fullName evidence="5">NUDIX domain-containing protein</fullName>
    </submittedName>
</protein>
<dbReference type="GO" id="GO:0016787">
    <property type="term" value="F:hydrolase activity"/>
    <property type="evidence" value="ECO:0007669"/>
    <property type="project" value="UniProtKB-KW"/>
</dbReference>
<dbReference type="Gene3D" id="3.90.79.10">
    <property type="entry name" value="Nucleoside Triphosphate Pyrophosphohydrolase"/>
    <property type="match status" value="1"/>
</dbReference>
<dbReference type="EMBL" id="CP035913">
    <property type="protein sequence ID" value="QBE66891.1"/>
    <property type="molecule type" value="Genomic_DNA"/>
</dbReference>
<evidence type="ECO:0000256" key="1">
    <source>
        <dbReference type="ARBA" id="ARBA00001946"/>
    </source>
</evidence>
<keyword evidence="6" id="KW-1185">Reference proteome</keyword>
<dbReference type="PRINTS" id="PR00502">
    <property type="entry name" value="NUDIXFAMILY"/>
</dbReference>
<dbReference type="InterPro" id="IPR020476">
    <property type="entry name" value="Nudix_hydrolase"/>
</dbReference>
<evidence type="ECO:0000313" key="5">
    <source>
        <dbReference type="EMBL" id="QBE66891.1"/>
    </source>
</evidence>
<evidence type="ECO:0000313" key="6">
    <source>
        <dbReference type="Proteomes" id="UP000290637"/>
    </source>
</evidence>
<comment type="cofactor">
    <cofactor evidence="1">
        <name>Mg(2+)</name>
        <dbReference type="ChEBI" id="CHEBI:18420"/>
    </cofactor>
</comment>
<accession>A0A4P6L5F3</accession>
<dbReference type="CDD" id="cd04688">
    <property type="entry name" value="NUDIX_Hydrolase"/>
    <property type="match status" value="1"/>
</dbReference>
<dbReference type="RefSeq" id="WP_130189998.1">
    <property type="nucleotide sequence ID" value="NZ_CP035913.1"/>
</dbReference>
<dbReference type="SUPFAM" id="SSF55811">
    <property type="entry name" value="Nudix"/>
    <property type="match status" value="1"/>
</dbReference>
<organism evidence="5 6">
    <name type="scientific">Pseudoduganella lutea</name>
    <dbReference type="NCBI Taxonomy" id="321985"/>
    <lineage>
        <taxon>Bacteria</taxon>
        <taxon>Pseudomonadati</taxon>
        <taxon>Pseudomonadota</taxon>
        <taxon>Betaproteobacteria</taxon>
        <taxon>Burkholderiales</taxon>
        <taxon>Oxalobacteraceae</taxon>
        <taxon>Telluria group</taxon>
        <taxon>Pseudoduganella</taxon>
    </lineage>
</organism>
<dbReference type="InterPro" id="IPR020084">
    <property type="entry name" value="NUDIX_hydrolase_CS"/>
</dbReference>
<dbReference type="OrthoDB" id="9791228at2"/>
<dbReference type="InterPro" id="IPR000086">
    <property type="entry name" value="NUDIX_hydrolase_dom"/>
</dbReference>
<evidence type="ECO:0000259" key="4">
    <source>
        <dbReference type="PROSITE" id="PS51462"/>
    </source>
</evidence>
<evidence type="ECO:0000256" key="2">
    <source>
        <dbReference type="ARBA" id="ARBA00022801"/>
    </source>
</evidence>
<dbReference type="PROSITE" id="PS00893">
    <property type="entry name" value="NUDIX_BOX"/>
    <property type="match status" value="1"/>
</dbReference>